<evidence type="ECO:0000256" key="1">
    <source>
        <dbReference type="SAM" id="Phobius"/>
    </source>
</evidence>
<accession>A0ABQ5LUY4</accession>
<keyword evidence="1" id="KW-0472">Membrane</keyword>
<dbReference type="RefSeq" id="WP_281842280.1">
    <property type="nucleotide sequence ID" value="NZ_BROH01000005.1"/>
</dbReference>
<keyword evidence="3" id="KW-1185">Reference proteome</keyword>
<dbReference type="InterPro" id="IPR029062">
    <property type="entry name" value="Class_I_gatase-like"/>
</dbReference>
<gene>
    <name evidence="2" type="ORF">STA1M1_21090</name>
</gene>
<feature type="transmembrane region" description="Helical" evidence="1">
    <location>
        <begin position="39"/>
        <end position="58"/>
    </location>
</feature>
<proteinExistence type="predicted"/>
<dbReference type="PANTHER" id="PTHR37947">
    <property type="entry name" value="BLL2462 PROTEIN"/>
    <property type="match status" value="1"/>
</dbReference>
<keyword evidence="1" id="KW-1133">Transmembrane helix</keyword>
<dbReference type="EMBL" id="BROH01000005">
    <property type="protein sequence ID" value="GKY88240.1"/>
    <property type="molecule type" value="Genomic_DNA"/>
</dbReference>
<protein>
    <submittedName>
        <fullName evidence="2">Membrane protein</fullName>
    </submittedName>
</protein>
<dbReference type="SUPFAM" id="SSF52317">
    <property type="entry name" value="Class I glutamine amidotransferase-like"/>
    <property type="match status" value="1"/>
</dbReference>
<evidence type="ECO:0000313" key="2">
    <source>
        <dbReference type="EMBL" id="GKY88240.1"/>
    </source>
</evidence>
<dbReference type="PANTHER" id="PTHR37947:SF1">
    <property type="entry name" value="BLL2462 PROTEIN"/>
    <property type="match status" value="1"/>
</dbReference>
<name>A0ABQ5LUY4_9RHOB</name>
<dbReference type="Gene3D" id="3.40.50.880">
    <property type="match status" value="1"/>
</dbReference>
<sequence length="687" mass="72930">MSAASLIFAPLFPWPVLWAAAGVIAFLIALGAWRGLKGWPLRALGALALLVALAGPSLQTEERAPLGDILLAVVDESASQGLSDRAAQTEAALAALEREAAGKGLDLRVTRLGDGEDDRGTLAMTALSEALADVPRDRVAGMVLISDGQVHDLEAAPDLPAPLHLLQTGREADWDRRIALTTAPAFAIIGEEQIIQLRVEDLGAAPDATTVRMEISVDGDTPSVHEVPVGRDLGLPITLSHGGPNVVQVTTPMAEGELTDRNNTVVVSVNGVRDRLSVLLVTGLPHPGTRTWRNLLKSDSAVDLVHFTILRPPDKQDGVPVTELSLIAFPTQELFMEKIDEFDLIIFDRYMLRGILPASYLGSVRDYVRRGGAVLVAAGPDYASVESLARSPLGEVLPGLPTSRLIDAPYSPAVTELGARHPVTRGLEAFAPEGGWGRWMRQVEVDVPQGNGMVVMSGADDAPLLMLDRVEAGRVALLASDHAWLWSRGFEGGGPQLELLRRLAHWMMREPELEEEALTATAQGATIAITRRTLGTGARDVLVTGPDGSETIVPLREDAPGLYRAEMDAPAMGLYRLSEGDAEAVVGVGPASPKEFENTIASASVLDPVIAPMGGGALALEDGVPGLRAVRPGRAASGRGWIGYTPRDAYVVEALSITPLAPAWLMLLIAAGLAVLGWLVEGRRRRA</sequence>
<evidence type="ECO:0000313" key="3">
    <source>
        <dbReference type="Proteomes" id="UP001144205"/>
    </source>
</evidence>
<feature type="transmembrane region" description="Helical" evidence="1">
    <location>
        <begin position="661"/>
        <end position="680"/>
    </location>
</feature>
<organism evidence="2 3">
    <name type="scientific">Sinisalibacter aestuarii</name>
    <dbReference type="NCBI Taxonomy" id="2949426"/>
    <lineage>
        <taxon>Bacteria</taxon>
        <taxon>Pseudomonadati</taxon>
        <taxon>Pseudomonadota</taxon>
        <taxon>Alphaproteobacteria</taxon>
        <taxon>Rhodobacterales</taxon>
        <taxon>Roseobacteraceae</taxon>
        <taxon>Sinisalibacter</taxon>
    </lineage>
</organism>
<dbReference type="Proteomes" id="UP001144205">
    <property type="component" value="Unassembled WGS sequence"/>
</dbReference>
<feature type="transmembrane region" description="Helical" evidence="1">
    <location>
        <begin position="12"/>
        <end position="32"/>
    </location>
</feature>
<reference evidence="2" key="1">
    <citation type="journal article" date="2023" name="Int. J. Syst. Evol. Microbiol.">
        <title>Sinisalibacter aestuarii sp. nov., isolated from estuarine sediment of the Arakawa River.</title>
        <authorList>
            <person name="Arafat S.T."/>
            <person name="Hirano S."/>
            <person name="Sato A."/>
            <person name="Takeuchi K."/>
            <person name="Yasuda T."/>
            <person name="Terahara T."/>
            <person name="Hamada M."/>
            <person name="Kobayashi T."/>
        </authorList>
    </citation>
    <scope>NUCLEOTIDE SEQUENCE</scope>
    <source>
        <strain evidence="2">B-399</strain>
    </source>
</reference>
<keyword evidence="1" id="KW-0812">Transmembrane</keyword>
<comment type="caution">
    <text evidence="2">The sequence shown here is derived from an EMBL/GenBank/DDBJ whole genome shotgun (WGS) entry which is preliminary data.</text>
</comment>